<feature type="compositionally biased region" description="Basic and acidic residues" evidence="1">
    <location>
        <begin position="26"/>
        <end position="46"/>
    </location>
</feature>
<dbReference type="Proteomes" id="UP000045706">
    <property type="component" value="Unassembled WGS sequence"/>
</dbReference>
<evidence type="ECO:0000313" key="3">
    <source>
        <dbReference type="Proteomes" id="UP000045706"/>
    </source>
</evidence>
<evidence type="ECO:0000256" key="1">
    <source>
        <dbReference type="SAM" id="MobiDB-lite"/>
    </source>
</evidence>
<dbReference type="EMBL" id="CVQI01038222">
    <property type="protein sequence ID" value="CRK49040.1"/>
    <property type="molecule type" value="Genomic_DNA"/>
</dbReference>
<sequence>LGEAPRLPRTDHPPHHFLPRALGRALRPDGHRPVDPRRRLPCHEPTTDLLGLHKCRGAQRPQRNLRRHRRALPRPHPQRSGR</sequence>
<protein>
    <submittedName>
        <fullName evidence="2">Uncharacterized protein</fullName>
    </submittedName>
</protein>
<feature type="compositionally biased region" description="Basic and acidic residues" evidence="1">
    <location>
        <begin position="1"/>
        <end position="14"/>
    </location>
</feature>
<name>A0A0G4NRH0_VERLO</name>
<evidence type="ECO:0000313" key="2">
    <source>
        <dbReference type="EMBL" id="CRK49040.1"/>
    </source>
</evidence>
<feature type="region of interest" description="Disordered" evidence="1">
    <location>
        <begin position="1"/>
        <end position="82"/>
    </location>
</feature>
<accession>A0A0G4NRH0</accession>
<organism evidence="2 3">
    <name type="scientific">Verticillium longisporum</name>
    <name type="common">Verticillium dahliae var. longisporum</name>
    <dbReference type="NCBI Taxonomy" id="100787"/>
    <lineage>
        <taxon>Eukaryota</taxon>
        <taxon>Fungi</taxon>
        <taxon>Dikarya</taxon>
        <taxon>Ascomycota</taxon>
        <taxon>Pezizomycotina</taxon>
        <taxon>Sordariomycetes</taxon>
        <taxon>Hypocreomycetidae</taxon>
        <taxon>Glomerellales</taxon>
        <taxon>Plectosphaerellaceae</taxon>
        <taxon>Verticillium</taxon>
    </lineage>
</organism>
<dbReference type="AlphaFoldDB" id="A0A0G4NRH0"/>
<feature type="non-terminal residue" evidence="2">
    <location>
        <position position="1"/>
    </location>
</feature>
<reference evidence="3" key="1">
    <citation type="submission" date="2015-05" db="EMBL/GenBank/DDBJ databases">
        <authorList>
            <person name="Fogelqvist Johan"/>
        </authorList>
    </citation>
    <scope>NUCLEOTIDE SEQUENCE [LARGE SCALE GENOMIC DNA]</scope>
</reference>
<gene>
    <name evidence="2" type="ORF">BN1723_020718</name>
</gene>
<proteinExistence type="predicted"/>
<feature type="compositionally biased region" description="Basic residues" evidence="1">
    <location>
        <begin position="53"/>
        <end position="82"/>
    </location>
</feature>